<feature type="domain" description="DUF4037" evidence="1">
    <location>
        <begin position="135"/>
        <end position="235"/>
    </location>
</feature>
<protein>
    <submittedName>
        <fullName evidence="2">DUF4037 domain-containing protein</fullName>
    </submittedName>
</protein>
<accession>A0AAE3E7D2</accession>
<evidence type="ECO:0000313" key="2">
    <source>
        <dbReference type="EMBL" id="MCC2229862.1"/>
    </source>
</evidence>
<reference evidence="2" key="1">
    <citation type="submission" date="2021-10" db="EMBL/GenBank/DDBJ databases">
        <title>Anaerobic single-cell dispensing facilitates the cultivation of human gut bacteria.</title>
        <authorList>
            <person name="Afrizal A."/>
        </authorList>
    </citation>
    <scope>NUCLEOTIDE SEQUENCE</scope>
    <source>
        <strain evidence="2">CLA-AA-H215</strain>
    </source>
</reference>
<dbReference type="RefSeq" id="WP_308452649.1">
    <property type="nucleotide sequence ID" value="NZ_JAJEQR010000005.1"/>
</dbReference>
<organism evidence="2 3">
    <name type="scientific">Hominifimenecus microfluidus</name>
    <dbReference type="NCBI Taxonomy" id="2885348"/>
    <lineage>
        <taxon>Bacteria</taxon>
        <taxon>Bacillati</taxon>
        <taxon>Bacillota</taxon>
        <taxon>Clostridia</taxon>
        <taxon>Lachnospirales</taxon>
        <taxon>Lachnospiraceae</taxon>
        <taxon>Hominifimenecus</taxon>
    </lineage>
</organism>
<proteinExistence type="predicted"/>
<evidence type="ECO:0000313" key="3">
    <source>
        <dbReference type="Proteomes" id="UP001198182"/>
    </source>
</evidence>
<gene>
    <name evidence="2" type="ORF">LKD81_02430</name>
</gene>
<dbReference type="Pfam" id="PF13228">
    <property type="entry name" value="DUF4037"/>
    <property type="match status" value="1"/>
</dbReference>
<evidence type="ECO:0000259" key="1">
    <source>
        <dbReference type="Pfam" id="PF13228"/>
    </source>
</evidence>
<name>A0AAE3E7D2_9FIRM</name>
<comment type="caution">
    <text evidence="2">The sequence shown here is derived from an EMBL/GenBank/DDBJ whole genome shotgun (WGS) entry which is preliminary data.</text>
</comment>
<dbReference type="Proteomes" id="UP001198182">
    <property type="component" value="Unassembled WGS sequence"/>
</dbReference>
<keyword evidence="3" id="KW-1185">Reference proteome</keyword>
<dbReference type="InterPro" id="IPR025117">
    <property type="entry name" value="DUF4037"/>
</dbReference>
<dbReference type="EMBL" id="JAJEQR010000005">
    <property type="protein sequence ID" value="MCC2229862.1"/>
    <property type="molecule type" value="Genomic_DNA"/>
</dbReference>
<dbReference type="AlphaFoldDB" id="A0AAE3E7D2"/>
<sequence>MKESNYSSSMTGLELAREYYFQVGRPMLEAQFPEYLPKIAAGLVGDGSECLGFDDEISRDHDFGPSFCLWLTKDDYDAVGEEMQHAYASLPGEFLGFPARNTSARGDGRVGVLEIRQFYGRYIGAEQPPKSLKRWLYLPEDKLAAVTAGAVFEDSLGEFSRIRAALAEYYPEDVRIKKIAARAAGMAQSGQYNYGRCMCRGDTVAASLALNEFVRQAMSMLYLLNRRYAPYYKWMFRGLRDLPILPEVPPLLLRLVRENPLRAENAWKAEKIRNPYLNQADERVELIERICVGVIEELKRQSLTSRNDDFLEAHTYELMERIRDPELHMCHVLEG</sequence>